<dbReference type="Gene3D" id="2.60.40.10">
    <property type="entry name" value="Immunoglobulins"/>
    <property type="match status" value="2"/>
</dbReference>
<feature type="domain" description="Ig-like" evidence="2">
    <location>
        <begin position="941"/>
        <end position="1022"/>
    </location>
</feature>
<sequence length="4281" mass="445965">MKKILILLCVLLYGTLSMVRAQTPTAYFNVPDTVCMSTNNSTADQLKFTSINAQLNGATIVEQPTWSIKRNGTGTTADYEILYSANTTTVKDDKLKRTKSLTLQFLTPGTYDVSFTVPYYRWNGTTATYTSVTKKLVVVDCTINTCSGGNATMPGFFENFGTMASGVNRRKYPVDGVVTYTYQSSGDLNDEYYVIGSNTQFRSEWVSTGDHTGGTRGAMLIANSAYQPNLFYQKTVTGLCKGSVYNFSAWFMNVNTQGVFESNCVSDYKYSGVTFRVVNAANVNQKLAEFKTYSVSMMLGSTGPTWQRYGGSFTVPSNIDSVKVYIINDKPGGCGNDIAVDDIEFQYCSPIITASIQGNSSSLKEVLCEGAPVTINSNYVPVTYFTNPAYQWEMSDDNGVTWTNVPFGSATSKDLVIPAGQLKGTRTVQADYLFRVRIYEVGSDATTCAAPSSPIKITILPMPTLYLTKSMVCVGADVQLVASGGFDYYTWKDLPGYTGDQRTIQVVTPDTTITVYGTIEYGSGGSMYTCVDSNYAYITSLDLPTVEVAASSTNVCAGTQVELRINSTLMGNTIRWEKGPDALGNKTPIPEGNDLTSIFVQTINPADSVYTVTVTDPTGTCTAASAPFKIKITPQPVVNPGTSQVLCASANPSGDFKMNAVLQSGTTGSWSLQSVYGPGVDLSGSMTMEDYVTIANPNNPTTRVVINNPGVSAVFAWIVKSTANPNCTASGLDTLTLLYDPSYSDAGPDSTICGPGMVFTMHASAPNDTLTGPAAETGTWRLISGNATIADIHDPNTTVTSLQMVGDIVLGWSITNVRGCAANEDTVVLHKTARPTVTLAGPVISCNADGSFVIDTVATTGNPDTYSLSSVGANPLPGFTPIVEDTIIWPLTITYPAGTAPGIYNFRLSYRNKANAGCDSLTNFTVEVQTPPVAATGIAVGSPNICVTGSTTLTVVGGNLGQKANGTPNGQWVWYAGSCGGTPIGIGATITVSLTATTTYYVRAEGLGACDTTACVSTTVTVFDAPAPADAGPDQAQCMNPAFTVTGNTPTVGTGVWSLASGFGSGTATIASPNTVTTGVTVPNGDSAKLIWTITNGVCVTSDTVILRNYQQPANANAGPDQAHCNVPNFTMAATAPSIGTGKWYVISGPVTIPATDSSLTNLAVTLAAGNTATLQWVITNGVCETRDTVVLNNYVQPANAQAGPDQQHCDVAAFTLAATAPTVGTGKWYVISGPVTIGTTDSTNINAPVTLAAGNTATLQWVITNGVCETRDTVVLTNFVAPAQANAGPDQQHCNVAAFTLGATAPTAGTGKWYVISGPVTIGTTDSTNINAPITLAAGNTATLQWVITNGVCQTRDTVVLNNYVAPAQANAGPDQAQCNVPNFTMAATAPTVGTGKWYVISGPVTIPATDSSLTNLAVTLAAGNTATLQWVITNGVCETRDTVVLNNYVQPANANAGPDQAHCNVAAFTLGATAPTAGTGKWYVISGPVTIGTTDSTNINAPITLAAGNTATLQWVITNGVCVTRDTVVLTNYVAPAQANAGPDQAQCNVPNFTMAAAAPTVGTGKWYVISGPVTIPATDSSLTNLAVTLAAGNTATLQWVITNGVCETRDTVVLNNYVQPANAQAGPDQQHCDVAAFTLAATAPTVGTGKWYVISGPVTIGTTDSTNINAPVTLAAGNTATLQWVITNGVCETRDTVVLTNFVAPAQANAGPDQAHCNVAAFTLGATAPTAGTGKWYVISGPVTIGTTDSTNINAPITLAAGNTATLQWVITNGVCQTRDTVVLNNYVAPAQANAGPDQAQCNVPNFTMAATAPTVGTGKWYVISGPVTIPATDSSLTNLAVTLAAGNTATLQWVITNGVCETRDTVVLNNYVQPANANAGPDQAHCNVAAFTLGATAPTAGTGKWYVISGPVTIGTTDSTNINAPITLAAGNTATLQWVITNGVCVTRDTVVLNNYVAPAQANAGPDQAQCNVPNFTMAAAAPTVGTGKWYVISGPVTIPATDSSLTNLAVTLAAGNTATLQWVITNGVCETRDTVVLNNYVQPANAQAGPDQQHCDVAAFTLAATAPTVGTGKWYVISGPVTIGTTDSTNINAPVTLAAGNTATLQWVITNGVCETRDTVVLTNFVAPAKANAGPDQEHCNVPNFTLSATAPTAGTGKWYVISGPVTIGTTDSTNINAPITLAAGNTAILQWVITNGVCETRDTVVLSNYVAPAQANAGPDQAQCDNQNFTLAATAPTVGTGKWYVISGPVTIGTTDSTNINAPITLTAGNTATLQWVITNGVCETRDTVVLNNYIQPAKANAGPDQEHCNVANFTLAATVPTVGTGKWYVISGPVTIGTTDSTNINAPITLAAGNTATLQWVITNGVCETRDTVVLTNFAQPTAADAGPDQSQCNVANFTMNGSTPSVGAGKWTVAFGTATIAATDSTLSNAPVTVAAGDTAVLVWTITNGQCSTNDTVILRNYQQPLTANAGPDQEMCLNTAGFTMAAVAPTERGAIGTWTVVSGPATIPAGQEHNPNVNIVLPNDATAILRWTVTNGNCPPVSDDVQITNYLTPADANAGPDQDHCNDANFTMAGSTPDVTGAVGTWTVVMGNGTIAASDVNLPNAAVTVPQGDTAMLVWTIANPTCTSKPDTVILRNFQAPAPAAAGADQEHCNDANFTMAANVPSVGTGKWNVISGTATIAPADINNPAAVVVVPVGNTATLEWQITNGVCDTRDQVVLTNYQPPAKATAGPDQDHCDDANFTVAGNTPTVGTGTWSILNGTGTIDPTTINTPTALVGVNAGDTVSLVWTITNGVCVEKDTVILRNYIAPAASNAGADQEHCNDANFTMNGSTPSVGTGKWTLVTGKATIASTDSTLSNAPVIVAAGDTAILAWTITNGVCQTTDMVTLRNFMQPTQANAGADVEHCNDANFTMNGSTPSVGAGLWTVHSGTATIAASTATLPNATVTVAPGDTAVLYWTITNGLCTTVDSVILRNYMLPSTAAAGPDQDHCMDPNFTLAANTPAVGTGRWTVIQGAAVIANVASPTSTVTVPNGDSATLVWTISNGTCTATTDTVKLRNYLMPANANAGADQTNCDNVNFTMNATPVSPAYAIGTWTIISGSPTITDIHNPSTTVQVPAGTSATLQWTITNGICTSTPDQVTLTNQPAILGNTITADQLLCANETPAMLQGGTVSGGNGTFTYQWQVSTTSATTGFVNVATGGTNATYSPANITQNTWYRRVVMSGACTGNISNAVMLTLMNTPPVVISVPPAVTTDCVQGKDYTTLFGTPVFSHAPYTNEPLTVTYNDVTTVVNACTTTIMRTWTATDRCGLTTQAQQTITVVDRTAPVFSSAAPASVTVECNNVPAAVNLTAIDACNGTMTITPIEVRVDQPGACASNYQLIRKWVAVDACGNASDTLRQTITVRDMTAPVFDNPAPANITVDCDKVPAGAPLTATDNCTPGVITVNPVDTRKNISNSACADNYQIIRTWTATDLCGNKTVLTQTITVQDTIRPVFSMTVPSSLTVDCDKVPTVPAITATDNCTATIAVKVSEKKEFLSTTCLSSYRLTRTWTATDNCGNKNTMQQVILVQDTTRPTFTVVPPADTTVSCDAIPDAPANISATDNCGSVKISYTQSRESITGACASNYRLIRTWTAKDNCSNTAVVRQVITVVDTTRPVIDPAPADVTLTCGQSIPVAATLYAKDNCDGTFPKKVTMTTDPYTVDVCAGYTIIRRWNITDACGNAAFERVQTITVSPCPKPQLDPNMAANCSNNTKFALMLLNKVSKPKFTLVGIVPAGTVSTPLTQTSNVFDLKGATQATFTVTDGVTGCVSDPVTYNLQYIPKPVVNLGNDTAICVGDNITLDAGAANAAYTIRWSTGATTQTITVNAAGTYYATVSNGICSTTDSIKVSVNNPPVVNLRDTAICEGQSVKLNAYVQGASYVWSTGETTASITVNMSGTYGVDVTLKGCTTHKDVTVTVNPAPQITLTDDITICPDATTMLTVNPDGGTVRWSTGETSSSIVVSKAGNYVVTVSRGGCVIKDSVEVSLRPDLTIDLGPDREFCTGGRVTVDATHPDAVSYMWNDGYTTPQREITQPGKYIVSVMDRFCSRITMDSINVTVAGIPGTILPNDTIICIGQTLTLKPNVGTANSIRWQDGSTNSTYVVSTAGTYTVTVSNECGTATDDITVGYKQCEAKPQFPNAFTPNNDGHNDNFKPIVDGPMYDYDLRIYNRWGELIFLSKDAQKGWDGKYKGKLVEVGTYVWMLTYKKVLGGAVNVVKGEVTAIR</sequence>
<dbReference type="Proteomes" id="UP000461730">
    <property type="component" value="Unassembled WGS sequence"/>
</dbReference>
<dbReference type="Gene3D" id="2.60.120.260">
    <property type="entry name" value="Galactose-binding domain-like"/>
    <property type="match status" value="1"/>
</dbReference>
<comment type="caution">
    <text evidence="3">The sequence shown here is derived from an EMBL/GenBank/DDBJ whole genome shotgun (WGS) entry which is preliminary data.</text>
</comment>
<dbReference type="Pfam" id="PF19081">
    <property type="entry name" value="Ig_7"/>
    <property type="match status" value="1"/>
</dbReference>
<reference evidence="3 4" key="1">
    <citation type="submission" date="2019-12" db="EMBL/GenBank/DDBJ databases">
        <title>Chitinophaga sp. strain ysch24 (GDMCC 1.1355), whole genome shotgun sequence.</title>
        <authorList>
            <person name="Zhang X."/>
        </authorList>
    </citation>
    <scope>NUCLEOTIDE SEQUENCE [LARGE SCALE GENOMIC DNA]</scope>
    <source>
        <strain evidence="4">ysch24</strain>
    </source>
</reference>
<evidence type="ECO:0000259" key="2">
    <source>
        <dbReference type="Pfam" id="PF19081"/>
    </source>
</evidence>
<organism evidence="3 4">
    <name type="scientific">Chitinophaga tropicalis</name>
    <dbReference type="NCBI Taxonomy" id="2683588"/>
    <lineage>
        <taxon>Bacteria</taxon>
        <taxon>Pseudomonadati</taxon>
        <taxon>Bacteroidota</taxon>
        <taxon>Chitinophagia</taxon>
        <taxon>Chitinophagales</taxon>
        <taxon>Chitinophagaceae</taxon>
        <taxon>Chitinophaga</taxon>
    </lineage>
</organism>
<name>A0A7K1U1A9_9BACT</name>
<accession>A0A7K1U1A9</accession>
<dbReference type="EMBL" id="WRXN01000002">
    <property type="protein sequence ID" value="MVT08157.1"/>
    <property type="molecule type" value="Genomic_DNA"/>
</dbReference>
<feature type="signal peptide" evidence="1">
    <location>
        <begin position="1"/>
        <end position="21"/>
    </location>
</feature>
<dbReference type="InterPro" id="IPR013783">
    <property type="entry name" value="Ig-like_fold"/>
</dbReference>
<dbReference type="InterPro" id="IPR044023">
    <property type="entry name" value="Ig_7"/>
</dbReference>
<evidence type="ECO:0000256" key="1">
    <source>
        <dbReference type="SAM" id="SignalP"/>
    </source>
</evidence>
<dbReference type="Pfam" id="PF13585">
    <property type="entry name" value="CHU_C"/>
    <property type="match status" value="1"/>
</dbReference>
<protein>
    <submittedName>
        <fullName evidence="3">T9SS type B sorting domain-containing protein</fullName>
    </submittedName>
</protein>
<dbReference type="InterPro" id="IPR026341">
    <property type="entry name" value="T9SS_type_B"/>
</dbReference>
<evidence type="ECO:0000313" key="3">
    <source>
        <dbReference type="EMBL" id="MVT08157.1"/>
    </source>
</evidence>
<dbReference type="NCBIfam" id="TIGR04131">
    <property type="entry name" value="Bac_Flav_CTERM"/>
    <property type="match status" value="1"/>
</dbReference>
<keyword evidence="4" id="KW-1185">Reference proteome</keyword>
<feature type="chain" id="PRO_5029670763" evidence="1">
    <location>
        <begin position="22"/>
        <end position="4281"/>
    </location>
</feature>
<gene>
    <name evidence="3" type="ORF">GO493_07780</name>
</gene>
<dbReference type="RefSeq" id="WP_157305571.1">
    <property type="nucleotide sequence ID" value="NZ_WRXN01000002.1"/>
</dbReference>
<evidence type="ECO:0000313" key="4">
    <source>
        <dbReference type="Proteomes" id="UP000461730"/>
    </source>
</evidence>
<keyword evidence="1" id="KW-0732">Signal</keyword>
<proteinExistence type="predicted"/>